<feature type="transmembrane region" description="Helical" evidence="1">
    <location>
        <begin position="97"/>
        <end position="116"/>
    </location>
</feature>
<accession>A0A1A9HZF2</accession>
<feature type="transmembrane region" description="Helical" evidence="1">
    <location>
        <begin position="208"/>
        <end position="229"/>
    </location>
</feature>
<evidence type="ECO:0008006" key="4">
    <source>
        <dbReference type="Google" id="ProtNLM"/>
    </source>
</evidence>
<dbReference type="AlphaFoldDB" id="A0A1A9HZF2"/>
<feature type="transmembrane region" description="Helical" evidence="1">
    <location>
        <begin position="236"/>
        <end position="267"/>
    </location>
</feature>
<proteinExistence type="predicted"/>
<evidence type="ECO:0000313" key="2">
    <source>
        <dbReference type="EMBL" id="ANH80756.1"/>
    </source>
</evidence>
<name>A0A1A9HZF2_9BACT</name>
<protein>
    <recommendedName>
        <fullName evidence="4">HTTM domain-containing protein</fullName>
    </recommendedName>
</protein>
<dbReference type="STRING" id="1176587.A8C56_06980"/>
<keyword evidence="1" id="KW-0472">Membrane</keyword>
<dbReference type="Proteomes" id="UP000077667">
    <property type="component" value="Chromosome"/>
</dbReference>
<sequence length="288" mass="33569">MNSAKAIRNLALYRGLITRSVLLFFIMILLWRLYSHLLPCQLQKPVLSRIDMDYALWAYKLLNIDGYIIHNTIGSVLFTVVLFIIVVLFFLKPQKNIYAIVFTALFWLLALSFNLYLTHNTHLLPGMMLILIPFCVRKDTDFEILWEGMRYFACWVYFSSLLWKMINGSFWQPDFGIESLKENVAYILYEDPAGKLAFLYRFFLEHPLLTNTGAKLIFLLEGFFIVGFFTKKWDKVLFVLIFLIHGLLCFFADVVFIELCVLAFLFIPAAGWARLQTWVSSLKRGSSA</sequence>
<dbReference type="EMBL" id="CP015772">
    <property type="protein sequence ID" value="ANH80756.1"/>
    <property type="molecule type" value="Genomic_DNA"/>
</dbReference>
<feature type="transmembrane region" description="Helical" evidence="1">
    <location>
        <begin position="12"/>
        <end position="34"/>
    </location>
</feature>
<gene>
    <name evidence="2" type="ORF">A8C56_06980</name>
</gene>
<dbReference type="KEGG" id="nia:A8C56_06980"/>
<keyword evidence="3" id="KW-1185">Reference proteome</keyword>
<keyword evidence="1" id="KW-0812">Transmembrane</keyword>
<evidence type="ECO:0000256" key="1">
    <source>
        <dbReference type="SAM" id="Phobius"/>
    </source>
</evidence>
<keyword evidence="1" id="KW-1133">Transmembrane helix</keyword>
<feature type="transmembrane region" description="Helical" evidence="1">
    <location>
        <begin position="67"/>
        <end position="90"/>
    </location>
</feature>
<evidence type="ECO:0000313" key="3">
    <source>
        <dbReference type="Proteomes" id="UP000077667"/>
    </source>
</evidence>
<reference evidence="2 3" key="1">
    <citation type="submission" date="2016-05" db="EMBL/GenBank/DDBJ databases">
        <title>Niabella ginsenosidivorans BS26 whole genome sequencing.</title>
        <authorList>
            <person name="Im W.T."/>
            <person name="Siddiqi M.Z."/>
        </authorList>
    </citation>
    <scope>NUCLEOTIDE SEQUENCE [LARGE SCALE GENOMIC DNA]</scope>
    <source>
        <strain evidence="2 3">BS26</strain>
    </source>
</reference>
<organism evidence="2 3">
    <name type="scientific">Niabella ginsenosidivorans</name>
    <dbReference type="NCBI Taxonomy" id="1176587"/>
    <lineage>
        <taxon>Bacteria</taxon>
        <taxon>Pseudomonadati</taxon>
        <taxon>Bacteroidota</taxon>
        <taxon>Chitinophagia</taxon>
        <taxon>Chitinophagales</taxon>
        <taxon>Chitinophagaceae</taxon>
        <taxon>Niabella</taxon>
    </lineage>
</organism>